<accession>A0A1F6B2W9</accession>
<feature type="transmembrane region" description="Helical" evidence="3">
    <location>
        <begin position="739"/>
        <end position="765"/>
    </location>
</feature>
<evidence type="ECO:0000256" key="2">
    <source>
        <dbReference type="SAM" id="MobiDB-lite"/>
    </source>
</evidence>
<name>A0A1F6B2W9_9BACT</name>
<evidence type="ECO:0000256" key="4">
    <source>
        <dbReference type="SAM" id="SignalP"/>
    </source>
</evidence>
<sequence>MLKKFITFILITAFIGRLASPLTVLAQSSPPSAPSAPSAPGGPPSAPSAPSGPSGPPPPPDFNPTAPSAPSTPSAPGAPGDVLPTGETLPTGDPLPTGQSFDPLLTGSQSSSAETSSSGSTGSSDQSTNGGSYSGNDPYNLLTGYGSTNYGQEIIRRQMEELNKNLAETYNKVEAMTSTGFNYADLNTLNGEIFTGDVISTVNLLNKLNSNISGLGTFSTFNLYGNYLGDIALQFTDGSPLSAFVQASETVAKNSISGPFSSNYSISDSDFTVKEVNGNDAKINNDINLSADTGNNSASFNTGSGVIQTGDATALGNIINLVNTNINVSQWLFAVLNIFGELAGNIILPQDSNADNNNPAGGTQVGNQNTGPASTNYASSTSNTTAEFTNTNNADIVSTLDVSANTGNNNASINTGGGYVATGIADAAISNSTVANSNTVDEEGVVWLVIVNELGKWVGHILGNPYGVDTASNSLPVVNQTGGFGEQSFSVYSENKTTGPGSTNVSQISENEETIVTNNNNAVINNDINANANTGDNQAVANTGAGVIKTGDANVGLSLLNMANTNVVAKKFVVVFVNVLGSFLGDIIPTGQWEEAYYNSYYQGTASNNQNSDNISPLPTLAPLPTIAPLDDDSLPVGGVEDLPQQYNAEPSSNNYYSYNYYYPNQTGDGYYYYYPQQYVNSVYKVAGQRNKLTLLKNQYAASSLNNQPEAGSIGQARQILRGTTITTTFVKATQSSGLLIGGLSLKVNNSWLMVVPLAVIIYVLRRRHRLNIDFNRYINMLLEIIL</sequence>
<feature type="compositionally biased region" description="Low complexity" evidence="2">
    <location>
        <begin position="106"/>
        <end position="131"/>
    </location>
</feature>
<feature type="chain" id="PRO_5009523039" evidence="4">
    <location>
        <begin position="27"/>
        <end position="787"/>
    </location>
</feature>
<keyword evidence="4" id="KW-0732">Signal</keyword>
<feature type="compositionally biased region" description="Polar residues" evidence="2">
    <location>
        <begin position="354"/>
        <end position="372"/>
    </location>
</feature>
<comment type="caution">
    <text evidence="5">The sequence shown here is derived from an EMBL/GenBank/DDBJ whole genome shotgun (WGS) entry which is preliminary data.</text>
</comment>
<proteinExistence type="predicted"/>
<feature type="signal peptide" evidence="4">
    <location>
        <begin position="1"/>
        <end position="26"/>
    </location>
</feature>
<protein>
    <submittedName>
        <fullName evidence="5">Uncharacterized protein</fullName>
    </submittedName>
</protein>
<dbReference type="EMBL" id="MFKA01000100">
    <property type="protein sequence ID" value="OGG30887.1"/>
    <property type="molecule type" value="Genomic_DNA"/>
</dbReference>
<feature type="region of interest" description="Disordered" evidence="2">
    <location>
        <begin position="26"/>
        <end position="140"/>
    </location>
</feature>
<feature type="compositionally biased region" description="Low complexity" evidence="2">
    <location>
        <begin position="373"/>
        <end position="384"/>
    </location>
</feature>
<keyword evidence="1" id="KW-0175">Coiled coil</keyword>
<keyword evidence="3" id="KW-0812">Transmembrane</keyword>
<reference evidence="5 6" key="1">
    <citation type="journal article" date="2016" name="Nat. Commun.">
        <title>Thousands of microbial genomes shed light on interconnected biogeochemical processes in an aquifer system.</title>
        <authorList>
            <person name="Anantharaman K."/>
            <person name="Brown C.T."/>
            <person name="Hug L.A."/>
            <person name="Sharon I."/>
            <person name="Castelle C.J."/>
            <person name="Probst A.J."/>
            <person name="Thomas B.C."/>
            <person name="Singh A."/>
            <person name="Wilkins M.J."/>
            <person name="Karaoz U."/>
            <person name="Brodie E.L."/>
            <person name="Williams K.H."/>
            <person name="Hubbard S.S."/>
            <person name="Banfield J.F."/>
        </authorList>
    </citation>
    <scope>NUCLEOTIDE SEQUENCE [LARGE SCALE GENOMIC DNA]</scope>
</reference>
<keyword evidence="3" id="KW-0472">Membrane</keyword>
<feature type="compositionally biased region" description="Low complexity" evidence="2">
    <location>
        <begin position="63"/>
        <end position="80"/>
    </location>
</feature>
<evidence type="ECO:0000256" key="1">
    <source>
        <dbReference type="SAM" id="Coils"/>
    </source>
</evidence>
<feature type="compositionally biased region" description="Pro residues" evidence="2">
    <location>
        <begin position="53"/>
        <end position="62"/>
    </location>
</feature>
<evidence type="ECO:0000313" key="5">
    <source>
        <dbReference type="EMBL" id="OGG30887.1"/>
    </source>
</evidence>
<feature type="coiled-coil region" evidence="1">
    <location>
        <begin position="152"/>
        <end position="179"/>
    </location>
</feature>
<evidence type="ECO:0000256" key="3">
    <source>
        <dbReference type="SAM" id="Phobius"/>
    </source>
</evidence>
<evidence type="ECO:0000313" key="6">
    <source>
        <dbReference type="Proteomes" id="UP000179209"/>
    </source>
</evidence>
<feature type="region of interest" description="Disordered" evidence="2">
    <location>
        <begin position="354"/>
        <end position="384"/>
    </location>
</feature>
<dbReference type="AlphaFoldDB" id="A0A1F6B2W9"/>
<dbReference type="Proteomes" id="UP000179209">
    <property type="component" value="Unassembled WGS sequence"/>
</dbReference>
<keyword evidence="3" id="KW-1133">Transmembrane helix</keyword>
<gene>
    <name evidence="5" type="ORF">A3I51_04770</name>
</gene>
<organism evidence="5 6">
    <name type="scientific">Candidatus Gottesmanbacteria bacterium RIFCSPLOWO2_02_FULL_38_8</name>
    <dbReference type="NCBI Taxonomy" id="1798397"/>
    <lineage>
        <taxon>Bacteria</taxon>
        <taxon>Candidatus Gottesmaniibacteriota</taxon>
    </lineage>
</organism>